<dbReference type="Pfam" id="PF00249">
    <property type="entry name" value="Myb_DNA-binding"/>
    <property type="match status" value="1"/>
</dbReference>
<reference evidence="9" key="1">
    <citation type="submission" date="2023-05" db="EMBL/GenBank/DDBJ databases">
        <authorList>
            <person name="Huff M."/>
        </authorList>
    </citation>
    <scope>NUCLEOTIDE SEQUENCE</scope>
</reference>
<evidence type="ECO:0000256" key="2">
    <source>
        <dbReference type="ARBA" id="ARBA00006783"/>
    </source>
</evidence>
<dbReference type="PROSITE" id="PS51294">
    <property type="entry name" value="HTH_MYB"/>
    <property type="match status" value="1"/>
</dbReference>
<sequence length="489" mass="54066">MEAKPSLSIQRSGARQLSNFGVSGTMSSSFPVLPTPLGERYPKLPVSKQDSRERELVQHSPAIISQMSSNNGVVGHLFSSSSGYSTDLFFSSNPEQKNHPRQSHLISHSTNSETSLMLPHSVDSEAPRSTASSHCDKEDNNPSWCTDSLPDFLDYPLSTSIQNNQLERSHCSGTAIPSEELTKHDDWQEWANQLLTDDGALTSDWNELLADASIADPEPKLHHHMSNLSTNFSIQQPNEQIPATPGETCTAVAQSSSANCAQTKQRMRWTPELHEAFVEAVNKLGGSERATPKGVLKLMKVEGLTIYHVKSHLQKYRTARYKPETTEESSEIKQTSIEDLSSLDMKTGIEITEALRMQMEVQKRLHEQLEIQRNLQLRIEEQGRHLQMMFEKQCKSGMDLLKGSSSATENPLKEFMDSVGNAPFKDDSGVPVDDSGETDGKSSNEPAEENSRDVGEKHKAHESEVVGNCEANVAGMSKLSPSKRAKVHG</sequence>
<dbReference type="InterPro" id="IPR017930">
    <property type="entry name" value="Myb_dom"/>
</dbReference>
<dbReference type="InterPro" id="IPR046955">
    <property type="entry name" value="PHR1-like"/>
</dbReference>
<name>A0AAD1ZW08_9LAMI</name>
<dbReference type="PANTHER" id="PTHR31499">
    <property type="entry name" value="MYB FAMILY TRANSCRIPTION FACTOR PHL11"/>
    <property type="match status" value="1"/>
</dbReference>
<dbReference type="Pfam" id="PF14379">
    <property type="entry name" value="Myb_CC_LHEQLE"/>
    <property type="match status" value="1"/>
</dbReference>
<keyword evidence="6" id="KW-0539">Nucleus</keyword>
<dbReference type="InterPro" id="IPR009057">
    <property type="entry name" value="Homeodomain-like_sf"/>
</dbReference>
<feature type="region of interest" description="Disordered" evidence="7">
    <location>
        <begin position="119"/>
        <end position="142"/>
    </location>
</feature>
<feature type="compositionally biased region" description="Polar residues" evidence="7">
    <location>
        <begin position="7"/>
        <end position="30"/>
    </location>
</feature>
<dbReference type="FunFam" id="1.10.10.60:FF:000002">
    <property type="entry name" value="Myb family transcription factor"/>
    <property type="match status" value="1"/>
</dbReference>
<evidence type="ECO:0000256" key="6">
    <source>
        <dbReference type="ARBA" id="ARBA00023242"/>
    </source>
</evidence>
<dbReference type="SUPFAM" id="SSF46689">
    <property type="entry name" value="Homeodomain-like"/>
    <property type="match status" value="1"/>
</dbReference>
<protein>
    <recommendedName>
        <fullName evidence="8">HTH myb-type domain-containing protein</fullName>
    </recommendedName>
</protein>
<evidence type="ECO:0000256" key="4">
    <source>
        <dbReference type="ARBA" id="ARBA00023054"/>
    </source>
</evidence>
<dbReference type="NCBIfam" id="TIGR01557">
    <property type="entry name" value="myb_SHAQKYF"/>
    <property type="match status" value="1"/>
</dbReference>
<feature type="region of interest" description="Disordered" evidence="7">
    <location>
        <begin position="416"/>
        <end position="489"/>
    </location>
</feature>
<evidence type="ECO:0000256" key="3">
    <source>
        <dbReference type="ARBA" id="ARBA00023015"/>
    </source>
</evidence>
<evidence type="ECO:0000259" key="8">
    <source>
        <dbReference type="PROSITE" id="PS51294"/>
    </source>
</evidence>
<comment type="similarity">
    <text evidence="2">Belongs to the MYB-CC family.</text>
</comment>
<dbReference type="PANTHER" id="PTHR31499:SF80">
    <property type="entry name" value="HTH MYB-TYPE DOMAIN-CONTAINING PROTEIN"/>
    <property type="match status" value="1"/>
</dbReference>
<evidence type="ECO:0000256" key="5">
    <source>
        <dbReference type="ARBA" id="ARBA00023163"/>
    </source>
</evidence>
<dbReference type="EMBL" id="OU503049">
    <property type="protein sequence ID" value="CAI9776654.1"/>
    <property type="molecule type" value="Genomic_DNA"/>
</dbReference>
<feature type="domain" description="HTH myb-type" evidence="8">
    <location>
        <begin position="261"/>
        <end position="321"/>
    </location>
</feature>
<accession>A0AAD1ZW08</accession>
<evidence type="ECO:0000313" key="10">
    <source>
        <dbReference type="Proteomes" id="UP000834106"/>
    </source>
</evidence>
<dbReference type="AlphaFoldDB" id="A0AAD1ZW08"/>
<keyword evidence="3" id="KW-0805">Transcription regulation</keyword>
<dbReference type="InterPro" id="IPR001005">
    <property type="entry name" value="SANT/Myb"/>
</dbReference>
<gene>
    <name evidence="9" type="ORF">FPE_LOCUS24084</name>
</gene>
<dbReference type="GO" id="GO:0005634">
    <property type="term" value="C:nucleus"/>
    <property type="evidence" value="ECO:0007669"/>
    <property type="project" value="UniProtKB-SubCell"/>
</dbReference>
<dbReference type="GO" id="GO:0003677">
    <property type="term" value="F:DNA binding"/>
    <property type="evidence" value="ECO:0007669"/>
    <property type="project" value="InterPro"/>
</dbReference>
<dbReference type="InterPro" id="IPR025756">
    <property type="entry name" value="Myb_CC_LHEQLE"/>
</dbReference>
<dbReference type="Proteomes" id="UP000834106">
    <property type="component" value="Chromosome 14"/>
</dbReference>
<dbReference type="GO" id="GO:0003700">
    <property type="term" value="F:DNA-binding transcription factor activity"/>
    <property type="evidence" value="ECO:0007669"/>
    <property type="project" value="InterPro"/>
</dbReference>
<feature type="region of interest" description="Disordered" evidence="7">
    <location>
        <begin position="1"/>
        <end position="56"/>
    </location>
</feature>
<dbReference type="Gene3D" id="1.10.10.60">
    <property type="entry name" value="Homeodomain-like"/>
    <property type="match status" value="1"/>
</dbReference>
<feature type="compositionally biased region" description="Basic and acidic residues" evidence="7">
    <location>
        <begin position="449"/>
        <end position="464"/>
    </location>
</feature>
<comment type="subcellular location">
    <subcellularLocation>
        <location evidence="1">Nucleus</location>
    </subcellularLocation>
</comment>
<keyword evidence="5" id="KW-0804">Transcription</keyword>
<organism evidence="9 10">
    <name type="scientific">Fraxinus pennsylvanica</name>
    <dbReference type="NCBI Taxonomy" id="56036"/>
    <lineage>
        <taxon>Eukaryota</taxon>
        <taxon>Viridiplantae</taxon>
        <taxon>Streptophyta</taxon>
        <taxon>Embryophyta</taxon>
        <taxon>Tracheophyta</taxon>
        <taxon>Spermatophyta</taxon>
        <taxon>Magnoliopsida</taxon>
        <taxon>eudicotyledons</taxon>
        <taxon>Gunneridae</taxon>
        <taxon>Pentapetalae</taxon>
        <taxon>asterids</taxon>
        <taxon>lamiids</taxon>
        <taxon>Lamiales</taxon>
        <taxon>Oleaceae</taxon>
        <taxon>Oleeae</taxon>
        <taxon>Fraxinus</taxon>
    </lineage>
</organism>
<keyword evidence="4" id="KW-0175">Coiled coil</keyword>
<feature type="region of interest" description="Disordered" evidence="7">
    <location>
        <begin position="89"/>
        <end position="108"/>
    </location>
</feature>
<evidence type="ECO:0000256" key="7">
    <source>
        <dbReference type="SAM" id="MobiDB-lite"/>
    </source>
</evidence>
<keyword evidence="10" id="KW-1185">Reference proteome</keyword>
<proteinExistence type="inferred from homology"/>
<evidence type="ECO:0000256" key="1">
    <source>
        <dbReference type="ARBA" id="ARBA00004123"/>
    </source>
</evidence>
<evidence type="ECO:0000313" key="9">
    <source>
        <dbReference type="EMBL" id="CAI9776654.1"/>
    </source>
</evidence>
<dbReference type="InterPro" id="IPR006447">
    <property type="entry name" value="Myb_dom_plants"/>
</dbReference>